<comment type="subunit">
    <text evidence="4">Part of the 50S ribosomal subunit.</text>
</comment>
<dbReference type="GO" id="GO:0019843">
    <property type="term" value="F:rRNA binding"/>
    <property type="evidence" value="ECO:0007669"/>
    <property type="project" value="UniProtKB-UniRule"/>
</dbReference>
<comment type="caution">
    <text evidence="8">The sequence shown here is derived from an EMBL/GenBank/DDBJ whole genome shotgun (WGS) entry which is preliminary data.</text>
</comment>
<feature type="region of interest" description="Disordered" evidence="6">
    <location>
        <begin position="1"/>
        <end position="46"/>
    </location>
</feature>
<dbReference type="Pfam" id="PF00828">
    <property type="entry name" value="Ribosomal_L27A"/>
    <property type="match status" value="1"/>
</dbReference>
<comment type="similarity">
    <text evidence="1 4 5">Belongs to the universal ribosomal protein uL15 family.</text>
</comment>
<dbReference type="Gene3D" id="3.100.10.10">
    <property type="match status" value="1"/>
</dbReference>
<dbReference type="InterPro" id="IPR001196">
    <property type="entry name" value="Ribosomal_uL15_CS"/>
</dbReference>
<dbReference type="GO" id="GO:0003735">
    <property type="term" value="F:structural constituent of ribosome"/>
    <property type="evidence" value="ECO:0007669"/>
    <property type="project" value="InterPro"/>
</dbReference>
<keyword evidence="4" id="KW-0694">RNA-binding</keyword>
<feature type="compositionally biased region" description="Basic residues" evidence="6">
    <location>
        <begin position="36"/>
        <end position="46"/>
    </location>
</feature>
<organism evidence="8 9">
    <name type="scientific">Candidatus Kerfeldbacteria bacterium CG08_land_8_20_14_0_20_43_14</name>
    <dbReference type="NCBI Taxonomy" id="2014246"/>
    <lineage>
        <taxon>Bacteria</taxon>
        <taxon>Candidatus Kerfeldiibacteriota</taxon>
    </lineage>
</organism>
<feature type="compositionally biased region" description="Basic residues" evidence="6">
    <location>
        <begin position="11"/>
        <end position="21"/>
    </location>
</feature>
<dbReference type="PANTHER" id="PTHR12934">
    <property type="entry name" value="50S RIBOSOMAL PROTEIN L15"/>
    <property type="match status" value="1"/>
</dbReference>
<gene>
    <name evidence="4" type="primary">rplO</name>
    <name evidence="8" type="ORF">COT26_03055</name>
</gene>
<dbReference type="PANTHER" id="PTHR12934:SF11">
    <property type="entry name" value="LARGE RIBOSOMAL SUBUNIT PROTEIN UL15M"/>
    <property type="match status" value="1"/>
</dbReference>
<evidence type="ECO:0000313" key="9">
    <source>
        <dbReference type="Proteomes" id="UP000236845"/>
    </source>
</evidence>
<dbReference type="InterPro" id="IPR021131">
    <property type="entry name" value="Ribosomal_uL15/eL18"/>
</dbReference>
<dbReference type="SUPFAM" id="SSF52080">
    <property type="entry name" value="Ribosomal proteins L15p and L18e"/>
    <property type="match status" value="1"/>
</dbReference>
<evidence type="ECO:0000256" key="5">
    <source>
        <dbReference type="RuleBase" id="RU003888"/>
    </source>
</evidence>
<dbReference type="PROSITE" id="PS00475">
    <property type="entry name" value="RIBOSOMAL_L15"/>
    <property type="match status" value="1"/>
</dbReference>
<evidence type="ECO:0000313" key="8">
    <source>
        <dbReference type="EMBL" id="PIS40502.1"/>
    </source>
</evidence>
<name>A0A2H0YRY6_9BACT</name>
<dbReference type="InterPro" id="IPR030878">
    <property type="entry name" value="Ribosomal_uL15"/>
</dbReference>
<dbReference type="EMBL" id="PEXW01000067">
    <property type="protein sequence ID" value="PIS40502.1"/>
    <property type="molecule type" value="Genomic_DNA"/>
</dbReference>
<reference evidence="9" key="1">
    <citation type="submission" date="2017-09" db="EMBL/GenBank/DDBJ databases">
        <title>Depth-based differentiation of microbial function through sediment-hosted aquifers and enrichment of novel symbionts in the deep terrestrial subsurface.</title>
        <authorList>
            <person name="Probst A.J."/>
            <person name="Ladd B."/>
            <person name="Jarett J.K."/>
            <person name="Geller-Mcgrath D.E."/>
            <person name="Sieber C.M.K."/>
            <person name="Emerson J.B."/>
            <person name="Anantharaman K."/>
            <person name="Thomas B.C."/>
            <person name="Malmstrom R."/>
            <person name="Stieglmeier M."/>
            <person name="Klingl A."/>
            <person name="Woyke T."/>
            <person name="Ryan C.M."/>
            <person name="Banfield J.F."/>
        </authorList>
    </citation>
    <scope>NUCLEOTIDE SEQUENCE [LARGE SCALE GENOMIC DNA]</scope>
</reference>
<dbReference type="InterPro" id="IPR005749">
    <property type="entry name" value="Ribosomal_uL15_bac-type"/>
</dbReference>
<comment type="function">
    <text evidence="4">Binds to the 23S rRNA.</text>
</comment>
<accession>A0A2H0YRY6</accession>
<evidence type="ECO:0000256" key="2">
    <source>
        <dbReference type="ARBA" id="ARBA00022980"/>
    </source>
</evidence>
<evidence type="ECO:0000259" key="7">
    <source>
        <dbReference type="Pfam" id="PF00828"/>
    </source>
</evidence>
<dbReference type="GO" id="GO:0022625">
    <property type="term" value="C:cytosolic large ribosomal subunit"/>
    <property type="evidence" value="ECO:0007669"/>
    <property type="project" value="TreeGrafter"/>
</dbReference>
<dbReference type="InterPro" id="IPR036227">
    <property type="entry name" value="Ribosomal_uL15/eL18_sf"/>
</dbReference>
<dbReference type="HAMAP" id="MF_01341">
    <property type="entry name" value="Ribosomal_uL15"/>
    <property type="match status" value="1"/>
</dbReference>
<dbReference type="Proteomes" id="UP000236845">
    <property type="component" value="Unassembled WGS sequence"/>
</dbReference>
<proteinExistence type="inferred from homology"/>
<dbReference type="GO" id="GO:0006412">
    <property type="term" value="P:translation"/>
    <property type="evidence" value="ECO:0007669"/>
    <property type="project" value="UniProtKB-UniRule"/>
</dbReference>
<keyword evidence="2 4" id="KW-0689">Ribosomal protein</keyword>
<keyword evidence="3 4" id="KW-0687">Ribonucleoprotein</keyword>
<evidence type="ECO:0000256" key="3">
    <source>
        <dbReference type="ARBA" id="ARBA00023274"/>
    </source>
</evidence>
<dbReference type="NCBIfam" id="TIGR01071">
    <property type="entry name" value="rplO_bact"/>
    <property type="match status" value="1"/>
</dbReference>
<dbReference type="AlphaFoldDB" id="A0A2H0YRY6"/>
<protein>
    <recommendedName>
        <fullName evidence="4">Large ribosomal subunit protein uL15</fullName>
    </recommendedName>
</protein>
<feature type="domain" description="Large ribosomal subunit protein uL15/eL18" evidence="7">
    <location>
        <begin position="75"/>
        <end position="142"/>
    </location>
</feature>
<sequence length="164" mass="17829">MNLSNLTPGKGSRKNKVRRGRGNASGHGTFSGRGIKGQRARSGGRKKLVRRGLKQMLLQLPKSRGFQSQWNKYSVVNLGDLSEVFKAGEKVSPEALVKVKLLKPKSLVKILGTGKINLALNVWAHSFSKTARTEIEKAGGSAHILPISAQPKPKRQAAKLKAQE</sequence>
<feature type="compositionally biased region" description="Gly residues" evidence="6">
    <location>
        <begin position="23"/>
        <end position="35"/>
    </location>
</feature>
<evidence type="ECO:0000256" key="6">
    <source>
        <dbReference type="SAM" id="MobiDB-lite"/>
    </source>
</evidence>
<keyword evidence="4" id="KW-0699">rRNA-binding</keyword>
<evidence type="ECO:0000256" key="4">
    <source>
        <dbReference type="HAMAP-Rule" id="MF_01341"/>
    </source>
</evidence>
<evidence type="ECO:0000256" key="1">
    <source>
        <dbReference type="ARBA" id="ARBA00007320"/>
    </source>
</evidence>